<dbReference type="InterPro" id="IPR020573">
    <property type="entry name" value="UDP_GlcNAc_AcTrfase_non-rep"/>
</dbReference>
<evidence type="ECO:0000256" key="2">
    <source>
        <dbReference type="ARBA" id="ARBA00022556"/>
    </source>
</evidence>
<evidence type="ECO:0000313" key="9">
    <source>
        <dbReference type="EMBL" id="HIU55380.1"/>
    </source>
</evidence>
<evidence type="ECO:0000256" key="6">
    <source>
        <dbReference type="ARBA" id="ARBA00023315"/>
    </source>
</evidence>
<dbReference type="Gene3D" id="3.40.1390.10">
    <property type="entry name" value="MurE/MurF, N-terminal domain"/>
    <property type="match status" value="1"/>
</dbReference>
<comment type="subunit">
    <text evidence="7">Homotrimer.</text>
</comment>
<dbReference type="InterPro" id="IPR011004">
    <property type="entry name" value="Trimer_LpxA-like_sf"/>
</dbReference>
<keyword evidence="2 7" id="KW-0441">Lipid A biosynthesis</keyword>
<dbReference type="InterPro" id="IPR018357">
    <property type="entry name" value="Hexapep_transf_CS"/>
</dbReference>
<keyword evidence="3 7" id="KW-0808">Transferase</keyword>
<evidence type="ECO:0000256" key="3">
    <source>
        <dbReference type="ARBA" id="ARBA00022679"/>
    </source>
</evidence>
<feature type="active site" description="Proton acceptor" evidence="7">
    <location>
        <position position="240"/>
    </location>
</feature>
<keyword evidence="1 7" id="KW-0444">Lipid biosynthesis</keyword>
<feature type="domain" description="UDP-3-O-[3-hydroxymyristoyl] glucosamine N-acyltransferase non-repeat region" evidence="8">
    <location>
        <begin position="23"/>
        <end position="89"/>
    </location>
</feature>
<reference evidence="9" key="1">
    <citation type="submission" date="2020-10" db="EMBL/GenBank/DDBJ databases">
        <authorList>
            <person name="Gilroy R."/>
        </authorList>
    </citation>
    <scope>NUCLEOTIDE SEQUENCE</scope>
    <source>
        <strain evidence="9">CHK158-818</strain>
    </source>
</reference>
<comment type="function">
    <text evidence="7">Catalyzes the N-acylation of UDP-3-O-acylglucosamine using 3-hydroxyacyl-ACP as the acyl donor. Is involved in the biosynthesis of lipid A, a phosphorylated glycolipid that anchors the lipopolysaccharide to the outer membrane of the cell.</text>
</comment>
<sequence length="346" mass="37400">MEFTAQQIADFLQGEIIGNPEAKVNNLSKIEEGAPGTLSFLANSKYIHYLYETKSSIVLINKDFTPEHPVKATLIRVKDAYSSMAMLLNMVEAARQPKSGINPNTFIATSVSLPASVYVGAYSYIGENAIIGENVKIYPQVYIGENVKIGHDTILYPGVKIYRDCVIGNNCTLHSGVVIGADGFGFAPMGETYVKIAQIGNVVLEDYVEIGANTTIDRATMGSTRIHRGVKLDNLIQVAHNVEIGENTVMAAQCGIAGSTKVGSHCMFGGQVGLAGHINIGNHVNIGAQSGVTKDFEDNQTIFGSPAQPKREAFRTAGMIKRLPNVLNLVDELQQEVKRLKQKLGE</sequence>
<dbReference type="PROSITE" id="PS00101">
    <property type="entry name" value="HEXAPEP_TRANSFERASES"/>
    <property type="match status" value="1"/>
</dbReference>
<comment type="pathway">
    <text evidence="7">Bacterial outer membrane biogenesis; LPS lipid A biosynthesis.</text>
</comment>
<dbReference type="Pfam" id="PF04613">
    <property type="entry name" value="LpxD"/>
    <property type="match status" value="1"/>
</dbReference>
<evidence type="ECO:0000256" key="7">
    <source>
        <dbReference type="HAMAP-Rule" id="MF_00523"/>
    </source>
</evidence>
<evidence type="ECO:0000313" key="10">
    <source>
        <dbReference type="Proteomes" id="UP000824112"/>
    </source>
</evidence>
<dbReference type="GO" id="GO:0016020">
    <property type="term" value="C:membrane"/>
    <property type="evidence" value="ECO:0007669"/>
    <property type="project" value="GOC"/>
</dbReference>
<keyword evidence="6 7" id="KW-0012">Acyltransferase</keyword>
<keyword evidence="4 7" id="KW-0677">Repeat</keyword>
<dbReference type="NCBIfam" id="TIGR01853">
    <property type="entry name" value="lipid_A_lpxD"/>
    <property type="match status" value="1"/>
</dbReference>
<dbReference type="HAMAP" id="MF_00523">
    <property type="entry name" value="LpxD"/>
    <property type="match status" value="1"/>
</dbReference>
<name>A0A9D1M899_9BACT</name>
<evidence type="ECO:0000259" key="8">
    <source>
        <dbReference type="Pfam" id="PF04613"/>
    </source>
</evidence>
<comment type="similarity">
    <text evidence="7">Belongs to the transferase hexapeptide repeat family. LpxD subfamily.</text>
</comment>
<evidence type="ECO:0000256" key="4">
    <source>
        <dbReference type="ARBA" id="ARBA00022737"/>
    </source>
</evidence>
<dbReference type="Pfam" id="PF00132">
    <property type="entry name" value="Hexapep"/>
    <property type="match status" value="1"/>
</dbReference>
<organism evidence="9 10">
    <name type="scientific">Candidatus Gallibacteroides avistercoris</name>
    <dbReference type="NCBI Taxonomy" id="2840833"/>
    <lineage>
        <taxon>Bacteria</taxon>
        <taxon>Pseudomonadati</taxon>
        <taxon>Bacteroidota</taxon>
        <taxon>Bacteroidia</taxon>
        <taxon>Bacteroidales</taxon>
        <taxon>Bacteroidaceae</taxon>
        <taxon>Bacteroidaceae incertae sedis</taxon>
        <taxon>Candidatus Gallibacteroides</taxon>
    </lineage>
</organism>
<dbReference type="AlphaFoldDB" id="A0A9D1M899"/>
<evidence type="ECO:0000256" key="1">
    <source>
        <dbReference type="ARBA" id="ARBA00022516"/>
    </source>
</evidence>
<dbReference type="NCBIfam" id="NF002060">
    <property type="entry name" value="PRK00892.1"/>
    <property type="match status" value="1"/>
</dbReference>
<comment type="catalytic activity">
    <reaction evidence="7">
        <text>a UDP-3-O-[(3R)-3-hydroxyacyl]-alpha-D-glucosamine + a (3R)-hydroxyacyl-[ACP] = a UDP-2-N,3-O-bis[(3R)-3-hydroxyacyl]-alpha-D-glucosamine + holo-[ACP] + H(+)</text>
        <dbReference type="Rhea" id="RHEA:53836"/>
        <dbReference type="Rhea" id="RHEA-COMP:9685"/>
        <dbReference type="Rhea" id="RHEA-COMP:9945"/>
        <dbReference type="ChEBI" id="CHEBI:15378"/>
        <dbReference type="ChEBI" id="CHEBI:64479"/>
        <dbReference type="ChEBI" id="CHEBI:78827"/>
        <dbReference type="ChEBI" id="CHEBI:137740"/>
        <dbReference type="ChEBI" id="CHEBI:137748"/>
        <dbReference type="EC" id="2.3.1.191"/>
    </reaction>
</comment>
<dbReference type="EMBL" id="DVNA01000138">
    <property type="protein sequence ID" value="HIU55380.1"/>
    <property type="molecule type" value="Genomic_DNA"/>
</dbReference>
<dbReference type="CDD" id="cd03352">
    <property type="entry name" value="LbH_LpxD"/>
    <property type="match status" value="1"/>
</dbReference>
<dbReference type="InterPro" id="IPR007691">
    <property type="entry name" value="LpxD"/>
</dbReference>
<dbReference type="PANTHER" id="PTHR43378">
    <property type="entry name" value="UDP-3-O-ACYLGLUCOSAMINE N-ACYLTRANSFERASE"/>
    <property type="match status" value="1"/>
</dbReference>
<keyword evidence="5 7" id="KW-0443">Lipid metabolism</keyword>
<protein>
    <recommendedName>
        <fullName evidence="7">UDP-3-O-acylglucosamine N-acyltransferase</fullName>
        <ecNumber evidence="7">2.3.1.191</ecNumber>
    </recommendedName>
</protein>
<proteinExistence type="inferred from homology"/>
<dbReference type="Gene3D" id="2.160.10.10">
    <property type="entry name" value="Hexapeptide repeat proteins"/>
    <property type="match status" value="1"/>
</dbReference>
<accession>A0A9D1M899</accession>
<dbReference type="SUPFAM" id="SSF51161">
    <property type="entry name" value="Trimeric LpxA-like enzymes"/>
    <property type="match status" value="1"/>
</dbReference>
<dbReference type="GO" id="GO:0103118">
    <property type="term" value="F:UDP-3-O-[(3R)-3-hydroxyacyl]-glucosamine N-acyltransferase activity"/>
    <property type="evidence" value="ECO:0007669"/>
    <property type="project" value="UniProtKB-EC"/>
</dbReference>
<dbReference type="Proteomes" id="UP000824112">
    <property type="component" value="Unassembled WGS sequence"/>
</dbReference>
<dbReference type="GO" id="GO:0016410">
    <property type="term" value="F:N-acyltransferase activity"/>
    <property type="evidence" value="ECO:0007669"/>
    <property type="project" value="InterPro"/>
</dbReference>
<dbReference type="InterPro" id="IPR001451">
    <property type="entry name" value="Hexapep"/>
</dbReference>
<dbReference type="PANTHER" id="PTHR43378:SF2">
    <property type="entry name" value="UDP-3-O-ACYLGLUCOSAMINE N-ACYLTRANSFERASE 1, MITOCHONDRIAL-RELATED"/>
    <property type="match status" value="1"/>
</dbReference>
<dbReference type="EC" id="2.3.1.191" evidence="7"/>
<evidence type="ECO:0000256" key="5">
    <source>
        <dbReference type="ARBA" id="ARBA00023098"/>
    </source>
</evidence>
<reference evidence="9" key="2">
    <citation type="journal article" date="2021" name="PeerJ">
        <title>Extensive microbial diversity within the chicken gut microbiome revealed by metagenomics and culture.</title>
        <authorList>
            <person name="Gilroy R."/>
            <person name="Ravi A."/>
            <person name="Getino M."/>
            <person name="Pursley I."/>
            <person name="Horton D.L."/>
            <person name="Alikhan N.F."/>
            <person name="Baker D."/>
            <person name="Gharbi K."/>
            <person name="Hall N."/>
            <person name="Watson M."/>
            <person name="Adriaenssens E.M."/>
            <person name="Foster-Nyarko E."/>
            <person name="Jarju S."/>
            <person name="Secka A."/>
            <person name="Antonio M."/>
            <person name="Oren A."/>
            <person name="Chaudhuri R.R."/>
            <person name="La Ragione R."/>
            <person name="Hildebrand F."/>
            <person name="Pallen M.J."/>
        </authorList>
    </citation>
    <scope>NUCLEOTIDE SEQUENCE</scope>
    <source>
        <strain evidence="9">CHK158-818</strain>
    </source>
</reference>
<dbReference type="GO" id="GO:0009245">
    <property type="term" value="P:lipid A biosynthetic process"/>
    <property type="evidence" value="ECO:0007669"/>
    <property type="project" value="UniProtKB-UniRule"/>
</dbReference>
<gene>
    <name evidence="7 9" type="primary">lpxD</name>
    <name evidence="9" type="ORF">IAB03_06200</name>
</gene>
<comment type="caution">
    <text evidence="9">The sequence shown here is derived from an EMBL/GenBank/DDBJ whole genome shotgun (WGS) entry which is preliminary data.</text>
</comment>